<name>A0A062Y0D6_9BACT</name>
<comment type="caution">
    <text evidence="2">The sequence shown here is derived from an EMBL/GenBank/DDBJ whole genome shotgun (WGS) entry which is preliminary data.</text>
</comment>
<dbReference type="RefSeq" id="WP_152543912.1">
    <property type="nucleotide sequence ID" value="NZ_JMFG01000010.1"/>
</dbReference>
<gene>
    <name evidence="2" type="ORF">EG19_00400</name>
</gene>
<dbReference type="PANTHER" id="PTHR36919">
    <property type="entry name" value="BLR1215 PROTEIN"/>
    <property type="match status" value="1"/>
</dbReference>
<protein>
    <recommendedName>
        <fullName evidence="1">DUF2147 domain-containing protein</fullName>
    </recommendedName>
</protein>
<keyword evidence="3" id="KW-1185">Reference proteome</keyword>
<sequence length="163" mass="17906">MKRVLVGLFLCASVVGAGEREAVLGFWHTPPDAKNGAAIVEIRQKGEGLSGRIVWLEKPVYPPDHPAAGKPKVDRENPDPNLRTRPVMGLEILTGFRWDGKRWVDGEIYDPVSGNTYRATITLEGQDRLRLRGYVGIPLLGRTEVWTRVPGVPESQTAPGSSP</sequence>
<proteinExistence type="predicted"/>
<dbReference type="STRING" id="1312852.EG19_00400"/>
<dbReference type="EMBL" id="JMFG01000010">
    <property type="protein sequence ID" value="KDA54230.1"/>
    <property type="molecule type" value="Genomic_DNA"/>
</dbReference>
<dbReference type="AlphaFoldDB" id="A0A062Y0D6"/>
<dbReference type="InterPro" id="IPR019223">
    <property type="entry name" value="DUF2147"/>
</dbReference>
<accession>A0A062Y0D6</accession>
<evidence type="ECO:0000313" key="3">
    <source>
        <dbReference type="Proteomes" id="UP000027284"/>
    </source>
</evidence>
<organism evidence="2 3">
    <name type="scientific">Thermoanaerobaculum aquaticum</name>
    <dbReference type="NCBI Taxonomy" id="1312852"/>
    <lineage>
        <taxon>Bacteria</taxon>
        <taxon>Pseudomonadati</taxon>
        <taxon>Acidobacteriota</taxon>
        <taxon>Thermoanaerobaculia</taxon>
        <taxon>Thermoanaerobaculales</taxon>
        <taxon>Thermoanaerobaculaceae</taxon>
        <taxon>Thermoanaerobaculum</taxon>
    </lineage>
</organism>
<dbReference type="Gene3D" id="2.40.128.520">
    <property type="match status" value="1"/>
</dbReference>
<feature type="domain" description="DUF2147" evidence="1">
    <location>
        <begin position="25"/>
        <end position="148"/>
    </location>
</feature>
<evidence type="ECO:0000313" key="2">
    <source>
        <dbReference type="EMBL" id="KDA54230.1"/>
    </source>
</evidence>
<dbReference type="Proteomes" id="UP000027284">
    <property type="component" value="Unassembled WGS sequence"/>
</dbReference>
<dbReference type="OrthoDB" id="9811671at2"/>
<evidence type="ECO:0000259" key="1">
    <source>
        <dbReference type="Pfam" id="PF09917"/>
    </source>
</evidence>
<reference evidence="2 3" key="1">
    <citation type="submission" date="2014-04" db="EMBL/GenBank/DDBJ databases">
        <title>The Genome Sequence of Thermoanaerobaculum aquaticum MP-01, The First Cultivated Group 23 Acidobacterium.</title>
        <authorList>
            <person name="Stamps B.W."/>
            <person name="Losey N.A."/>
            <person name="Lawson P.A."/>
            <person name="Stevenson B.S."/>
        </authorList>
    </citation>
    <scope>NUCLEOTIDE SEQUENCE [LARGE SCALE GENOMIC DNA]</scope>
    <source>
        <strain evidence="2 3">MP-01</strain>
    </source>
</reference>
<dbReference type="Pfam" id="PF09917">
    <property type="entry name" value="DUF2147"/>
    <property type="match status" value="1"/>
</dbReference>
<dbReference type="PANTHER" id="PTHR36919:SF2">
    <property type="entry name" value="BLL6627 PROTEIN"/>
    <property type="match status" value="1"/>
</dbReference>